<reference evidence="3" key="1">
    <citation type="journal article" date="2019" name="Curr. Biol.">
        <title>Genome Sequence of Striga asiatica Provides Insight into the Evolution of Plant Parasitism.</title>
        <authorList>
            <person name="Yoshida S."/>
            <person name="Kim S."/>
            <person name="Wafula E.K."/>
            <person name="Tanskanen J."/>
            <person name="Kim Y.M."/>
            <person name="Honaas L."/>
            <person name="Yang Z."/>
            <person name="Spallek T."/>
            <person name="Conn C.E."/>
            <person name="Ichihashi Y."/>
            <person name="Cheong K."/>
            <person name="Cui S."/>
            <person name="Der J.P."/>
            <person name="Gundlach H."/>
            <person name="Jiao Y."/>
            <person name="Hori C."/>
            <person name="Ishida J.K."/>
            <person name="Kasahara H."/>
            <person name="Kiba T."/>
            <person name="Kim M.S."/>
            <person name="Koo N."/>
            <person name="Laohavisit A."/>
            <person name="Lee Y.H."/>
            <person name="Lumba S."/>
            <person name="McCourt P."/>
            <person name="Mortimer J.C."/>
            <person name="Mutuku J.M."/>
            <person name="Nomura T."/>
            <person name="Sasaki-Sekimoto Y."/>
            <person name="Seto Y."/>
            <person name="Wang Y."/>
            <person name="Wakatake T."/>
            <person name="Sakakibara H."/>
            <person name="Demura T."/>
            <person name="Yamaguchi S."/>
            <person name="Yoneyama K."/>
            <person name="Manabe R.I."/>
            <person name="Nelson D.C."/>
            <person name="Schulman A.H."/>
            <person name="Timko M.P."/>
            <person name="dePamphilis C.W."/>
            <person name="Choi D."/>
            <person name="Shirasu K."/>
        </authorList>
    </citation>
    <scope>NUCLEOTIDE SEQUENCE [LARGE SCALE GENOMIC DNA]</scope>
    <source>
        <strain evidence="3">cv. UVA1</strain>
    </source>
</reference>
<evidence type="ECO:0000313" key="3">
    <source>
        <dbReference type="Proteomes" id="UP000325081"/>
    </source>
</evidence>
<gene>
    <name evidence="2" type="ORF">STAS_22489</name>
</gene>
<dbReference type="AlphaFoldDB" id="A0A5A7QJN2"/>
<dbReference type="EMBL" id="BKCP01007182">
    <property type="protein sequence ID" value="GER45539.1"/>
    <property type="molecule type" value="Genomic_DNA"/>
</dbReference>
<dbReference type="Proteomes" id="UP000325081">
    <property type="component" value="Unassembled WGS sequence"/>
</dbReference>
<protein>
    <submittedName>
        <fullName evidence="2">FAR1-related sequence 11</fullName>
    </submittedName>
</protein>
<comment type="caution">
    <text evidence="2">The sequence shown here is derived from an EMBL/GenBank/DDBJ whole genome shotgun (WGS) entry which is preliminary data.</text>
</comment>
<dbReference type="OrthoDB" id="747268at2759"/>
<dbReference type="PANTHER" id="PTHR46328:SF35">
    <property type="entry name" value="PROTEIN FAR1-RELATED SEQUENCE 5-LIKE"/>
    <property type="match status" value="1"/>
</dbReference>
<proteinExistence type="predicted"/>
<organism evidence="2 3">
    <name type="scientific">Striga asiatica</name>
    <name type="common">Asiatic witchweed</name>
    <name type="synonym">Buchnera asiatica</name>
    <dbReference type="NCBI Taxonomy" id="4170"/>
    <lineage>
        <taxon>Eukaryota</taxon>
        <taxon>Viridiplantae</taxon>
        <taxon>Streptophyta</taxon>
        <taxon>Embryophyta</taxon>
        <taxon>Tracheophyta</taxon>
        <taxon>Spermatophyta</taxon>
        <taxon>Magnoliopsida</taxon>
        <taxon>eudicotyledons</taxon>
        <taxon>Gunneridae</taxon>
        <taxon>Pentapetalae</taxon>
        <taxon>asterids</taxon>
        <taxon>lamiids</taxon>
        <taxon>Lamiales</taxon>
        <taxon>Orobanchaceae</taxon>
        <taxon>Buchnereae</taxon>
        <taxon>Striga</taxon>
    </lineage>
</organism>
<name>A0A5A7QJN2_STRAF</name>
<accession>A0A5A7QJN2</accession>
<dbReference type="Pfam" id="PF03101">
    <property type="entry name" value="FAR1"/>
    <property type="match status" value="1"/>
</dbReference>
<dbReference type="PANTHER" id="PTHR46328">
    <property type="entry name" value="FAR-RED IMPAIRED RESPONSIVE (FAR1) FAMILY PROTEIN-RELATED"/>
    <property type="match status" value="1"/>
</dbReference>
<dbReference type="InterPro" id="IPR004330">
    <property type="entry name" value="FAR1_DNA_bnd_dom"/>
</dbReference>
<feature type="non-terminal residue" evidence="2">
    <location>
        <position position="145"/>
    </location>
</feature>
<evidence type="ECO:0000313" key="2">
    <source>
        <dbReference type="EMBL" id="GER45539.1"/>
    </source>
</evidence>
<keyword evidence="3" id="KW-1185">Reference proteome</keyword>
<evidence type="ECO:0000259" key="1">
    <source>
        <dbReference type="Pfam" id="PF03101"/>
    </source>
</evidence>
<sequence length="145" mass="16509">MDDDYEVNKDGDISNGTVLTGDLNVTEETITIENEKIPEVGMKFANENEYYKRYAYRTGFTIRKRNSTKGDDGIVRYVTYTCSREGRRSYTSSTSLNPLSTSQIGCKARLTACSNACGHNHKTRPSKSRLYKCNRQISNQIKRQL</sequence>
<feature type="domain" description="FAR1" evidence="1">
    <location>
        <begin position="49"/>
        <end position="118"/>
    </location>
</feature>